<reference evidence="2 3" key="1">
    <citation type="journal article" date="2010" name="Proc. Natl. Acad. Sci. U.S.A.">
        <title>A Nitrospira metagenome illuminates the physiology and evolution of globally important nitrite-oxidizing bacteria.</title>
        <authorList>
            <person name="Lucker S."/>
            <person name="Wagner M."/>
            <person name="Maixner F."/>
            <person name="Pelletier E."/>
            <person name="Koch H."/>
            <person name="Vacherie B."/>
            <person name="Rattei T."/>
            <person name="Sinninghe Damste J."/>
            <person name="Spieck E."/>
            <person name="Le Paslier D."/>
            <person name="Daims H."/>
        </authorList>
    </citation>
    <scope>NUCLEOTIDE SEQUENCE [LARGE SCALE GENOMIC DNA]</scope>
</reference>
<dbReference type="Proteomes" id="UP000001660">
    <property type="component" value="Chromosome"/>
</dbReference>
<proteinExistence type="predicted"/>
<dbReference type="AlphaFoldDB" id="D8PBU8"/>
<evidence type="ECO:0000313" key="2">
    <source>
        <dbReference type="EMBL" id="CBK40707.1"/>
    </source>
</evidence>
<evidence type="ECO:0000256" key="1">
    <source>
        <dbReference type="SAM" id="SignalP"/>
    </source>
</evidence>
<gene>
    <name evidence="2" type="ORF">NIDE0945</name>
</gene>
<accession>D8PBU8</accession>
<dbReference type="KEGG" id="nde:NIDE0945"/>
<dbReference type="OrthoDB" id="9818515at2"/>
<name>D8PBU8_9BACT</name>
<keyword evidence="1" id="KW-0732">Signal</keyword>
<sequence>MKKSLLLLLLLWAAMFPLAQAGDYQLIIGEQVDVCEACKRNLEGMTVHPACERDYSDQLGLEAPEWKPFDVGGHIGAMERVLRYLATGDEFTDDRYKSDDDRDADLVRRIGMKEEPWAYWAQVDINNDGKAEPVLKLHSALCKLRNGGSIGQAYSAPIVVLNEDLSGIDRALTDLVVQNPRKEETVAGTTNYQLYGVFSFKGEMYFDRWNDTDSGDESERFTLSIYEAKGNTTRTLCQMKELQVRRWSPGKPCAFRHCPPAKPFPVRLTP</sequence>
<dbReference type="HOGENOM" id="CLU_1029295_0_0_0"/>
<evidence type="ECO:0000313" key="3">
    <source>
        <dbReference type="Proteomes" id="UP000001660"/>
    </source>
</evidence>
<protein>
    <submittedName>
        <fullName evidence="2">Uncharacterized protein</fullName>
    </submittedName>
</protein>
<keyword evidence="3" id="KW-1185">Reference proteome</keyword>
<dbReference type="EMBL" id="FP929003">
    <property type="protein sequence ID" value="CBK40707.1"/>
    <property type="molecule type" value="Genomic_DNA"/>
</dbReference>
<feature type="chain" id="PRO_5003119938" evidence="1">
    <location>
        <begin position="22"/>
        <end position="270"/>
    </location>
</feature>
<feature type="signal peptide" evidence="1">
    <location>
        <begin position="1"/>
        <end position="21"/>
    </location>
</feature>
<organism evidence="2 3">
    <name type="scientific">Nitrospira defluvii</name>
    <dbReference type="NCBI Taxonomy" id="330214"/>
    <lineage>
        <taxon>Bacteria</taxon>
        <taxon>Pseudomonadati</taxon>
        <taxon>Nitrospirota</taxon>
        <taxon>Nitrospiria</taxon>
        <taxon>Nitrospirales</taxon>
        <taxon>Nitrospiraceae</taxon>
        <taxon>Nitrospira</taxon>
    </lineage>
</organism>